<evidence type="ECO:0000256" key="11">
    <source>
        <dbReference type="PROSITE-ProRule" id="PRU00504"/>
    </source>
</evidence>
<feature type="binding site" evidence="8">
    <location>
        <position position="88"/>
    </location>
    <ligand>
        <name>a protein</name>
        <dbReference type="ChEBI" id="CHEBI:16541"/>
    </ligand>
    <ligandPart>
        <name>C-terminal Xaa-(2S)-2-hydroxyglycine residue</name>
        <dbReference type="ChEBI" id="CHEBI:142768"/>
    </ligandPart>
</feature>
<dbReference type="GO" id="GO:0046872">
    <property type="term" value="F:metal ion binding"/>
    <property type="evidence" value="ECO:0007669"/>
    <property type="project" value="UniProtKB-KW"/>
</dbReference>
<keyword evidence="9" id="KW-0862">Zinc</keyword>
<evidence type="ECO:0000256" key="2">
    <source>
        <dbReference type="ARBA" id="ARBA00022723"/>
    </source>
</evidence>
<evidence type="ECO:0000256" key="3">
    <source>
        <dbReference type="ARBA" id="ARBA00022729"/>
    </source>
</evidence>
<feature type="binding site" evidence="9">
    <location>
        <position position="138"/>
    </location>
    <ligand>
        <name>Zn(2+)</name>
        <dbReference type="ChEBI" id="CHEBI:29105"/>
        <note>catalytic</note>
    </ligand>
</feature>
<dbReference type="Gene3D" id="2.120.10.30">
    <property type="entry name" value="TolB, C-terminal domain"/>
    <property type="match status" value="1"/>
</dbReference>
<evidence type="ECO:0000256" key="12">
    <source>
        <dbReference type="SAM" id="SignalP"/>
    </source>
</evidence>
<dbReference type="AlphaFoldDB" id="A0A812BAY8"/>
<protein>
    <recommendedName>
        <fullName evidence="1">peptidylamidoglycolate lyase</fullName>
        <ecNumber evidence="1">4.3.2.5</ecNumber>
    </recommendedName>
</protein>
<feature type="binding site" evidence="9">
    <location>
        <position position="334"/>
    </location>
    <ligand>
        <name>Ca(2+)</name>
        <dbReference type="ChEBI" id="CHEBI:29108"/>
        <note>structural</note>
    </ligand>
</feature>
<accession>A0A812BAY8</accession>
<dbReference type="InterPro" id="IPR011042">
    <property type="entry name" value="6-blade_b-propeller_TolB-like"/>
</dbReference>
<comment type="caution">
    <text evidence="13">The sequence shown here is derived from an EMBL/GenBank/DDBJ whole genome shotgun (WGS) entry which is preliminary data.</text>
</comment>
<gene>
    <name evidence="13" type="ORF">SPHA_13513</name>
</gene>
<evidence type="ECO:0000256" key="5">
    <source>
        <dbReference type="ARBA" id="ARBA00023157"/>
    </source>
</evidence>
<dbReference type="PROSITE" id="PS51125">
    <property type="entry name" value="NHL"/>
    <property type="match status" value="2"/>
</dbReference>
<feature type="chain" id="PRO_5032580976" description="peptidylamidoglycolate lyase" evidence="12">
    <location>
        <begin position="21"/>
        <end position="361"/>
    </location>
</feature>
<dbReference type="PANTHER" id="PTHR10680:SF36">
    <property type="entry name" value="PEPTIDYL-ALPHA-HYDROXYGLYCINE ALPHA-AMIDATING LYASE 1"/>
    <property type="match status" value="1"/>
</dbReference>
<dbReference type="GO" id="GO:0004598">
    <property type="term" value="F:peptidylamidoglycolate lyase activity"/>
    <property type="evidence" value="ECO:0007669"/>
    <property type="project" value="UniProtKB-EC"/>
</dbReference>
<name>A0A812BAY8_ACAPH</name>
<dbReference type="GO" id="GO:0016020">
    <property type="term" value="C:membrane"/>
    <property type="evidence" value="ECO:0007669"/>
    <property type="project" value="InterPro"/>
</dbReference>
<proteinExistence type="predicted"/>
<keyword evidence="5 10" id="KW-1015">Disulfide bond</keyword>
<evidence type="ECO:0000313" key="14">
    <source>
        <dbReference type="Proteomes" id="UP000597762"/>
    </source>
</evidence>
<evidence type="ECO:0000256" key="4">
    <source>
        <dbReference type="ARBA" id="ARBA00022737"/>
    </source>
</evidence>
<evidence type="ECO:0000256" key="10">
    <source>
        <dbReference type="PIRSR" id="PIRSR600720-3"/>
    </source>
</evidence>
<evidence type="ECO:0000256" key="7">
    <source>
        <dbReference type="ARBA" id="ARBA00023239"/>
    </source>
</evidence>
<dbReference type="EMBL" id="CAHIKZ030000456">
    <property type="protein sequence ID" value="CAE1175236.1"/>
    <property type="molecule type" value="Genomic_DNA"/>
</dbReference>
<dbReference type="CDD" id="cd14958">
    <property type="entry name" value="NHL_PAL_like"/>
    <property type="match status" value="1"/>
</dbReference>
<keyword evidence="2 9" id="KW-0479">Metal-binding</keyword>
<feature type="binding site" evidence="8">
    <location>
        <position position="249"/>
    </location>
    <ligand>
        <name>a protein</name>
        <dbReference type="ChEBI" id="CHEBI:16541"/>
    </ligand>
    <ligandPart>
        <name>C-terminal Xaa-(2S)-2-hydroxyglycine residue</name>
        <dbReference type="ChEBI" id="CHEBI:142768"/>
    </ligandPart>
</feature>
<evidence type="ECO:0000256" key="9">
    <source>
        <dbReference type="PIRSR" id="PIRSR600720-2"/>
    </source>
</evidence>
<feature type="binding site" evidence="9">
    <location>
        <position position="140"/>
    </location>
    <ligand>
        <name>Ca(2+)</name>
        <dbReference type="ChEBI" id="CHEBI:29108"/>
        <note>structural</note>
    </ligand>
</feature>
<keyword evidence="9" id="KW-0106">Calcium</keyword>
<keyword evidence="6" id="KW-0325">Glycoprotein</keyword>
<comment type="cofactor">
    <cofactor evidence="9">
        <name>Zn(2+)</name>
        <dbReference type="ChEBI" id="CHEBI:29105"/>
    </cofactor>
    <text evidence="9">Binds one Zn(2+) ion per subunit.</text>
</comment>
<evidence type="ECO:0000256" key="1">
    <source>
        <dbReference type="ARBA" id="ARBA00012343"/>
    </source>
</evidence>
<feature type="repeat" description="NHL" evidence="11">
    <location>
        <begin position="123"/>
        <end position="164"/>
    </location>
</feature>
<dbReference type="GO" id="GO:0006518">
    <property type="term" value="P:peptide metabolic process"/>
    <property type="evidence" value="ECO:0007669"/>
    <property type="project" value="InterPro"/>
</dbReference>
<evidence type="ECO:0000256" key="8">
    <source>
        <dbReference type="PIRSR" id="PIRSR600720-1"/>
    </source>
</evidence>
<keyword evidence="14" id="KW-1185">Reference proteome</keyword>
<dbReference type="EC" id="4.3.2.5" evidence="1"/>
<dbReference type="InterPro" id="IPR000720">
    <property type="entry name" value="PHM/PAL"/>
</dbReference>
<feature type="binding site" evidence="8">
    <location>
        <position position="205"/>
    </location>
    <ligand>
        <name>a protein</name>
        <dbReference type="ChEBI" id="CHEBI:16541"/>
    </ligand>
    <ligandPart>
        <name>C-terminal Xaa-(2S)-2-hydroxyglycine residue</name>
        <dbReference type="ChEBI" id="CHEBI:142768"/>
    </ligandPart>
</feature>
<dbReference type="PANTHER" id="PTHR10680">
    <property type="entry name" value="PEPTIDYL-GLYCINE ALPHA-AMIDATING MONOOXYGENASE"/>
    <property type="match status" value="1"/>
</dbReference>
<feature type="binding site" evidence="9">
    <location>
        <position position="333"/>
    </location>
    <ligand>
        <name>Zn(2+)</name>
        <dbReference type="ChEBI" id="CHEBI:29105"/>
        <note>catalytic</note>
    </ligand>
</feature>
<dbReference type="OrthoDB" id="10018185at2759"/>
<sequence length="361" mass="40704">MTLNWLYLFFLFAANGICSPRHRQKTWESNLPLYNEPEEINLNDFAHEVRWPNNLIGVASWPEWKDSTVRQVTGLGTNTRGDVVVFHRGTREWGVRSFDRSNKFRGHGPIKQNTIVTLTNSTGTKISAFGANLFFLPHGLTVDHEDNIWTTDVGLHQVMKFPPGATKPSMILGTRLLPGNDKSHFCKPTDVEVASNGDFFVADGYCNSRVVKFAKNGTVLSYIGETSQLKVVHSIALVEQLDRLYVADRENRRILCFKAGLKNEHEAGEFVSSFAKRRLGRIFALKYDPNMNVLYVVSQLMGRGLGSTIDLLNGEVIANWPTAHYPRDNSLPHDLAVAPNGQAVYVADIRQERNPLFKLQY</sequence>
<organism evidence="13 14">
    <name type="scientific">Acanthosepion pharaonis</name>
    <name type="common">Pharaoh cuttlefish</name>
    <name type="synonym">Sepia pharaonis</name>
    <dbReference type="NCBI Taxonomy" id="158019"/>
    <lineage>
        <taxon>Eukaryota</taxon>
        <taxon>Metazoa</taxon>
        <taxon>Spiralia</taxon>
        <taxon>Lophotrochozoa</taxon>
        <taxon>Mollusca</taxon>
        <taxon>Cephalopoda</taxon>
        <taxon>Coleoidea</taxon>
        <taxon>Decapodiformes</taxon>
        <taxon>Sepiida</taxon>
        <taxon>Sepiina</taxon>
        <taxon>Sepiidae</taxon>
        <taxon>Acanthosepion</taxon>
    </lineage>
</organism>
<evidence type="ECO:0000256" key="6">
    <source>
        <dbReference type="ARBA" id="ARBA00023180"/>
    </source>
</evidence>
<dbReference type="Proteomes" id="UP000597762">
    <property type="component" value="Unassembled WGS sequence"/>
</dbReference>
<reference evidence="13" key="1">
    <citation type="submission" date="2021-01" db="EMBL/GenBank/DDBJ databases">
        <authorList>
            <person name="Li R."/>
            <person name="Bekaert M."/>
        </authorList>
    </citation>
    <scope>NUCLEOTIDE SEQUENCE</scope>
    <source>
        <strain evidence="13">Farmed</strain>
    </source>
</reference>
<dbReference type="PRINTS" id="PR00790">
    <property type="entry name" value="PAMONOXGNASE"/>
</dbReference>
<dbReference type="GO" id="GO:0005576">
    <property type="term" value="C:extracellular region"/>
    <property type="evidence" value="ECO:0007669"/>
    <property type="project" value="TreeGrafter"/>
</dbReference>
<evidence type="ECO:0000313" key="13">
    <source>
        <dbReference type="EMBL" id="CAE1175236.1"/>
    </source>
</evidence>
<dbReference type="SUPFAM" id="SSF101898">
    <property type="entry name" value="NHL repeat"/>
    <property type="match status" value="1"/>
</dbReference>
<dbReference type="Pfam" id="PF01436">
    <property type="entry name" value="NHL"/>
    <property type="match status" value="1"/>
</dbReference>
<dbReference type="InterPro" id="IPR001258">
    <property type="entry name" value="NHL_repeat"/>
</dbReference>
<feature type="disulfide bond" evidence="10">
    <location>
        <begin position="186"/>
        <end position="206"/>
    </location>
</feature>
<keyword evidence="7 13" id="KW-0456">Lyase</keyword>
<feature type="repeat" description="NHL" evidence="11">
    <location>
        <begin position="179"/>
        <end position="216"/>
    </location>
</feature>
<keyword evidence="4" id="KW-0677">Repeat</keyword>
<feature type="binding site" evidence="9">
    <location>
        <position position="75"/>
    </location>
    <ligand>
        <name>Ca(2+)</name>
        <dbReference type="ChEBI" id="CHEBI:29108"/>
        <note>structural</note>
    </ligand>
</feature>
<feature type="signal peptide" evidence="12">
    <location>
        <begin position="1"/>
        <end position="20"/>
    </location>
</feature>
<keyword evidence="3 12" id="KW-0732">Signal</keyword>
<feature type="binding site" evidence="9">
    <location>
        <position position="233"/>
    </location>
    <ligand>
        <name>Zn(2+)</name>
        <dbReference type="ChEBI" id="CHEBI:29105"/>
        <note>catalytic</note>
    </ligand>
</feature>